<feature type="compositionally biased region" description="Low complexity" evidence="9">
    <location>
        <begin position="1314"/>
        <end position="1324"/>
    </location>
</feature>
<feature type="region of interest" description="Disordered" evidence="9">
    <location>
        <begin position="1180"/>
        <end position="1233"/>
    </location>
</feature>
<proteinExistence type="inferred from homology"/>
<keyword evidence="5 8" id="KW-0505">Motor protein</keyword>
<evidence type="ECO:0000256" key="7">
    <source>
        <dbReference type="ARBA" id="ARBA00061030"/>
    </source>
</evidence>
<dbReference type="FunFam" id="3.40.850.10:FF:000012">
    <property type="entry name" value="Kinesin-like protein"/>
    <property type="match status" value="1"/>
</dbReference>
<keyword evidence="6" id="KW-0963">Cytoplasm</keyword>
<feature type="region of interest" description="Disordered" evidence="9">
    <location>
        <begin position="944"/>
        <end position="1048"/>
    </location>
</feature>
<sequence length="1334" mass="143165">MGTLYDCLREARLEKYFPAFRANGITRSESLAHLTIPEFCAMGISGAEDIRRLVELVNIIKSVHRGENRSSNAIPRKRQPGSPIQGSTRQTAGAAGATGSSSSQSDKKVPRRHPRSPAEGAVGGPNTSGMRLEPTRDVSVRERGPNFCATSYIDMLGDMSNSSHSDSAEHLTGSFDSDNGSLTGRVAAVPAPVPVISQKLPRKTATPVERVKQQSRGYNYGVPSSREVTRSKVKQSGRFKDEKIRVCVRKRPLSRRESRASDPDIVEAGSTTSLVVKEPKVAVDLTAFTMKHEFMFDEVFDESSTNEDVYIRAARPLIGTAFQKCNATFFAYGQTGAGKTHTMIGGNSVPGLYQLAAKDVFDIIESGQHGTDLHVWVSFFEIYCGQLFDLLNRRNRLIAREDGSHKVCIAGLTETEVPDVSTLIQVLEFGNSVRSRGTSGVNPDSSRSHAVLQLEIRDAHEAKLGKISFIDLAGSERAADMGDPDRQTRMEGAEINQSLLALKECIRSIDQESRHTPFRQSKLTHILKDAFVGNSRTCMIANLSPSQSACEHTLNTLRYADRVKELKKDSGQSGAGGPSFGQAMNLLMNIPLTAPSIFNPSNVLSTSTPIRPRVIRHLPAPTHSAAADVTFDPSETPIRGHLVQLKPEPKVTKSKPVASSDSGGGGLSTRQRFRLRTGRNTEAAASQGVFPAHPEASPSESDQTDTDSNNVTHPTETRPAPSQPNLPVIRSTDTEFDFPTSDFNNIDDHHNVDDHLNDLNQGRNDLSRAQKPAGSEGKGQRKVTDVKGQAKDQASAAAAGSPRSESPKSSRAGRASSGSSSSGGQASRRKPHSSSHSHRHPSTPPPDAKQSKNSQNMAERFPVAQPPASNNNSSKDAGRSAVGGMYDMSGTGRAKPPVPVPFTDNFDDELLFADSGPPESLGFPQAGGVPKVNKHLMNVIPAVQTARSSDLTSFSQRSPLRNGLDKTPPSDSPRDSPLSRPSTHNNSASPHHYGETAPNIRGVSKEPASTARTQLPSAGATAVRDWVSQTGDRELSQDQGDGKRNLAWLGPGAAAGSAAENYLRNQLSARERQTSKTNLEAAARSGGDAVSARADSLSGPSSDPVLSNRSTPVSQGSRDSISLPSQPQQQMSARHNANSDFHTGSDSNSSVPSGLLFSVKTTASTALVTEKLLSGAVFSPIHPQPVSTASTRTSSYGFASRESSSKIVHPTPVTGTPSDSESSSTMSPRFSAAERDQARISLVGSHEDQLASITMLCKQEMKLLLNAKKAAPRSFEDYMNRVSSVLAQKMSAIQLLQDEIRDYRVRFSTQNPPSAQSSAVASVSDVDRSSVPHM</sequence>
<comment type="caution">
    <text evidence="11">The sequence shown here is derived from an EMBL/GenBank/DDBJ whole genome shotgun (WGS) entry which is preliminary data.</text>
</comment>
<dbReference type="SUPFAM" id="SSF47769">
    <property type="entry name" value="SAM/Pointed domain"/>
    <property type="match status" value="1"/>
</dbReference>
<evidence type="ECO:0000256" key="8">
    <source>
        <dbReference type="PROSITE-ProRule" id="PRU00283"/>
    </source>
</evidence>
<feature type="compositionally biased region" description="Polar residues" evidence="9">
    <location>
        <begin position="945"/>
        <end position="959"/>
    </location>
</feature>
<feature type="compositionally biased region" description="Low complexity" evidence="9">
    <location>
        <begin position="1218"/>
        <end position="1227"/>
    </location>
</feature>
<evidence type="ECO:0000256" key="6">
    <source>
        <dbReference type="ARBA" id="ARBA00023212"/>
    </source>
</evidence>
<evidence type="ECO:0000256" key="9">
    <source>
        <dbReference type="SAM" id="MobiDB-lite"/>
    </source>
</evidence>
<keyword evidence="6" id="KW-0206">Cytoskeleton</keyword>
<dbReference type="EMBL" id="JBAMIC010000001">
    <property type="protein sequence ID" value="KAK7116668.1"/>
    <property type="molecule type" value="Genomic_DNA"/>
</dbReference>
<feature type="compositionally biased region" description="Basic and acidic residues" evidence="9">
    <location>
        <begin position="746"/>
        <end position="757"/>
    </location>
</feature>
<feature type="compositionally biased region" description="Low complexity" evidence="9">
    <location>
        <begin position="809"/>
        <end position="826"/>
    </location>
</feature>
<feature type="region of interest" description="Disordered" evidence="9">
    <location>
        <begin position="1070"/>
        <end position="1151"/>
    </location>
</feature>
<evidence type="ECO:0000259" key="10">
    <source>
        <dbReference type="PROSITE" id="PS50067"/>
    </source>
</evidence>
<dbReference type="CDD" id="cd01367">
    <property type="entry name" value="KISc_KIF2_like"/>
    <property type="match status" value="1"/>
</dbReference>
<dbReference type="Gene3D" id="3.40.850.10">
    <property type="entry name" value="Kinesin motor domain"/>
    <property type="match status" value="1"/>
</dbReference>
<dbReference type="GO" id="GO:0003777">
    <property type="term" value="F:microtubule motor activity"/>
    <property type="evidence" value="ECO:0007669"/>
    <property type="project" value="InterPro"/>
</dbReference>
<comment type="subcellular location">
    <subcellularLocation>
        <location evidence="1">Cytoplasm</location>
        <location evidence="1">Cytoskeleton</location>
    </subcellularLocation>
</comment>
<keyword evidence="2" id="KW-0493">Microtubule</keyword>
<dbReference type="PROSITE" id="PS50067">
    <property type="entry name" value="KINESIN_MOTOR_2"/>
    <property type="match status" value="1"/>
</dbReference>
<name>A0AAN9C4D0_9CAEN</name>
<feature type="region of interest" description="Disordered" evidence="9">
    <location>
        <begin position="66"/>
        <end position="142"/>
    </location>
</feature>
<keyword evidence="3 8" id="KW-0547">Nucleotide-binding</keyword>
<evidence type="ECO:0000256" key="1">
    <source>
        <dbReference type="ARBA" id="ARBA00004245"/>
    </source>
</evidence>
<dbReference type="InterPro" id="IPR027417">
    <property type="entry name" value="P-loop_NTPase"/>
</dbReference>
<keyword evidence="12" id="KW-1185">Reference proteome</keyword>
<dbReference type="InterPro" id="IPR013761">
    <property type="entry name" value="SAM/pointed_sf"/>
</dbReference>
<feature type="compositionally biased region" description="Polar residues" evidence="9">
    <location>
        <begin position="698"/>
        <end position="714"/>
    </location>
</feature>
<dbReference type="GO" id="GO:0005524">
    <property type="term" value="F:ATP binding"/>
    <property type="evidence" value="ECO:0007669"/>
    <property type="project" value="UniProtKB-UniRule"/>
</dbReference>
<feature type="domain" description="Kinesin motor" evidence="10">
    <location>
        <begin position="243"/>
        <end position="566"/>
    </location>
</feature>
<feature type="compositionally biased region" description="Low complexity" evidence="9">
    <location>
        <begin position="85"/>
        <end position="104"/>
    </location>
</feature>
<organism evidence="11 12">
    <name type="scientific">Littorina saxatilis</name>
    <dbReference type="NCBI Taxonomy" id="31220"/>
    <lineage>
        <taxon>Eukaryota</taxon>
        <taxon>Metazoa</taxon>
        <taxon>Spiralia</taxon>
        <taxon>Lophotrochozoa</taxon>
        <taxon>Mollusca</taxon>
        <taxon>Gastropoda</taxon>
        <taxon>Caenogastropoda</taxon>
        <taxon>Littorinimorpha</taxon>
        <taxon>Littorinoidea</taxon>
        <taxon>Littorinidae</taxon>
        <taxon>Littorina</taxon>
    </lineage>
</organism>
<dbReference type="Proteomes" id="UP001374579">
    <property type="component" value="Unassembled WGS sequence"/>
</dbReference>
<evidence type="ECO:0000256" key="2">
    <source>
        <dbReference type="ARBA" id="ARBA00022701"/>
    </source>
</evidence>
<reference evidence="11 12" key="1">
    <citation type="submission" date="2024-02" db="EMBL/GenBank/DDBJ databases">
        <title>Chromosome-scale genome assembly of the rough periwinkle Littorina saxatilis.</title>
        <authorList>
            <person name="De Jode A."/>
            <person name="Faria R."/>
            <person name="Formenti G."/>
            <person name="Sims Y."/>
            <person name="Smith T.P."/>
            <person name="Tracey A."/>
            <person name="Wood J.M.D."/>
            <person name="Zagrodzka Z.B."/>
            <person name="Johannesson K."/>
            <person name="Butlin R.K."/>
            <person name="Leder E.H."/>
        </authorList>
    </citation>
    <scope>NUCLEOTIDE SEQUENCE [LARGE SCALE GENOMIC DNA]</scope>
    <source>
        <strain evidence="11">Snail1</strain>
        <tissue evidence="11">Muscle</tissue>
    </source>
</reference>
<dbReference type="GO" id="GO:0007018">
    <property type="term" value="P:microtubule-based movement"/>
    <property type="evidence" value="ECO:0007669"/>
    <property type="project" value="InterPro"/>
</dbReference>
<dbReference type="SUPFAM" id="SSF52540">
    <property type="entry name" value="P-loop containing nucleoside triphosphate hydrolases"/>
    <property type="match status" value="1"/>
</dbReference>
<feature type="compositionally biased region" description="Polar residues" evidence="9">
    <location>
        <begin position="1185"/>
        <end position="1206"/>
    </location>
</feature>
<feature type="region of interest" description="Disordered" evidence="9">
    <location>
        <begin position="642"/>
        <end position="930"/>
    </location>
</feature>
<dbReference type="GO" id="GO:0005874">
    <property type="term" value="C:microtubule"/>
    <property type="evidence" value="ECO:0007669"/>
    <property type="project" value="UniProtKB-KW"/>
</dbReference>
<dbReference type="Gene3D" id="1.10.150.50">
    <property type="entry name" value="Transcription Factor, Ets-1"/>
    <property type="match status" value="1"/>
</dbReference>
<dbReference type="InterPro" id="IPR001752">
    <property type="entry name" value="Kinesin_motor_dom"/>
</dbReference>
<dbReference type="InterPro" id="IPR036961">
    <property type="entry name" value="Kinesin_motor_dom_sf"/>
</dbReference>
<keyword evidence="4 8" id="KW-0067">ATP-binding</keyword>
<dbReference type="PANTHER" id="PTHR47971:SF20">
    <property type="entry name" value="KINESIN-LIKE PROTEIN KIF24"/>
    <property type="match status" value="1"/>
</dbReference>
<comment type="similarity">
    <text evidence="7">Belongs to the TRAFAC class myosin-kinesin ATPase superfamily. Kinesin family. KIN-13 subfamily.</text>
</comment>
<dbReference type="Pfam" id="PF00225">
    <property type="entry name" value="Kinesin"/>
    <property type="match status" value="1"/>
</dbReference>
<dbReference type="SMART" id="SM00129">
    <property type="entry name" value="KISc"/>
    <property type="match status" value="1"/>
</dbReference>
<feature type="region of interest" description="Disordered" evidence="9">
    <location>
        <begin position="1309"/>
        <end position="1334"/>
    </location>
</feature>
<evidence type="ECO:0000313" key="12">
    <source>
        <dbReference type="Proteomes" id="UP001374579"/>
    </source>
</evidence>
<evidence type="ECO:0000256" key="4">
    <source>
        <dbReference type="ARBA" id="ARBA00022840"/>
    </source>
</evidence>
<feature type="binding site" evidence="8">
    <location>
        <begin position="333"/>
        <end position="340"/>
    </location>
    <ligand>
        <name>ATP</name>
        <dbReference type="ChEBI" id="CHEBI:30616"/>
    </ligand>
</feature>
<feature type="compositionally biased region" description="Basic and acidic residues" evidence="9">
    <location>
        <begin position="133"/>
        <end position="142"/>
    </location>
</feature>
<evidence type="ECO:0000256" key="3">
    <source>
        <dbReference type="ARBA" id="ARBA00022741"/>
    </source>
</evidence>
<feature type="compositionally biased region" description="Basic residues" evidence="9">
    <location>
        <begin position="827"/>
        <end position="841"/>
    </location>
</feature>
<dbReference type="InterPro" id="IPR019821">
    <property type="entry name" value="Kinesin_motor_CS"/>
</dbReference>
<feature type="compositionally biased region" description="Basic and acidic residues" evidence="9">
    <location>
        <begin position="1325"/>
        <end position="1334"/>
    </location>
</feature>
<dbReference type="InterPro" id="IPR027640">
    <property type="entry name" value="Kinesin-like_fam"/>
</dbReference>
<feature type="compositionally biased region" description="Low complexity" evidence="9">
    <location>
        <begin position="791"/>
        <end position="801"/>
    </location>
</feature>
<dbReference type="PROSITE" id="PS00411">
    <property type="entry name" value="KINESIN_MOTOR_1"/>
    <property type="match status" value="1"/>
</dbReference>
<accession>A0AAN9C4D0</accession>
<protein>
    <recommendedName>
        <fullName evidence="10">Kinesin motor domain-containing protein</fullName>
    </recommendedName>
</protein>
<feature type="compositionally biased region" description="Basic and acidic residues" evidence="9">
    <location>
        <begin position="1031"/>
        <end position="1044"/>
    </location>
</feature>
<feature type="compositionally biased region" description="Basic and acidic residues" evidence="9">
    <location>
        <begin position="778"/>
        <end position="790"/>
    </location>
</feature>
<gene>
    <name evidence="11" type="ORF">V1264_002305</name>
</gene>
<feature type="compositionally biased region" description="Polar residues" evidence="9">
    <location>
        <begin position="1098"/>
        <end position="1151"/>
    </location>
</feature>
<dbReference type="GO" id="GO:0008017">
    <property type="term" value="F:microtubule binding"/>
    <property type="evidence" value="ECO:0007669"/>
    <property type="project" value="InterPro"/>
</dbReference>
<evidence type="ECO:0000256" key="5">
    <source>
        <dbReference type="ARBA" id="ARBA00023175"/>
    </source>
</evidence>
<evidence type="ECO:0000313" key="11">
    <source>
        <dbReference type="EMBL" id="KAK7116668.1"/>
    </source>
</evidence>
<dbReference type="GO" id="GO:0007019">
    <property type="term" value="P:microtubule depolymerization"/>
    <property type="evidence" value="ECO:0007669"/>
    <property type="project" value="TreeGrafter"/>
</dbReference>
<dbReference type="PRINTS" id="PR00380">
    <property type="entry name" value="KINESINHEAVY"/>
</dbReference>
<dbReference type="PANTHER" id="PTHR47971">
    <property type="entry name" value="KINESIN-RELATED PROTEIN 6"/>
    <property type="match status" value="1"/>
</dbReference>